<organism evidence="1 2">
    <name type="scientific">Leucobacter exalbidus</name>
    <dbReference type="NCBI Taxonomy" id="662960"/>
    <lineage>
        <taxon>Bacteria</taxon>
        <taxon>Bacillati</taxon>
        <taxon>Actinomycetota</taxon>
        <taxon>Actinomycetes</taxon>
        <taxon>Micrococcales</taxon>
        <taxon>Microbacteriaceae</taxon>
        <taxon>Leucobacter</taxon>
    </lineage>
</organism>
<keyword evidence="2" id="KW-1185">Reference proteome</keyword>
<evidence type="ECO:0000313" key="1">
    <source>
        <dbReference type="EMBL" id="MBP1326332.1"/>
    </source>
</evidence>
<protein>
    <submittedName>
        <fullName evidence="1">FlaA1/EpsC-like NDP-sugar epimerase</fullName>
    </submittedName>
</protein>
<evidence type="ECO:0000313" key="2">
    <source>
        <dbReference type="Proteomes" id="UP000675163"/>
    </source>
</evidence>
<name>A0A940PLX1_9MICO</name>
<reference evidence="1" key="1">
    <citation type="submission" date="2021-02" db="EMBL/GenBank/DDBJ databases">
        <title>Sequencing the genomes of 1000 actinobacteria strains.</title>
        <authorList>
            <person name="Klenk H.-P."/>
        </authorList>
    </citation>
    <scope>NUCLEOTIDE SEQUENCE</scope>
    <source>
        <strain evidence="1">DSM 22850</strain>
    </source>
</reference>
<gene>
    <name evidence="1" type="ORF">JOF28_001564</name>
</gene>
<accession>A0A940PLX1</accession>
<dbReference type="Proteomes" id="UP000675163">
    <property type="component" value="Unassembled WGS sequence"/>
</dbReference>
<sequence>MTVAEVQNEEQGRDLSGRRVVIIGGTGSVGRASCAPG</sequence>
<comment type="caution">
    <text evidence="1">The sequence shown here is derived from an EMBL/GenBank/DDBJ whole genome shotgun (WGS) entry which is preliminary data.</text>
</comment>
<dbReference type="EMBL" id="JAFIDA010000001">
    <property type="protein sequence ID" value="MBP1326332.1"/>
    <property type="molecule type" value="Genomic_DNA"/>
</dbReference>
<dbReference type="AlphaFoldDB" id="A0A940PLX1"/>
<proteinExistence type="predicted"/>